<reference evidence="3" key="1">
    <citation type="journal article" date="2014" name="Proc. Natl. Acad. Sci. U.S.A.">
        <title>Extensive sampling of basidiomycete genomes demonstrates inadequacy of the white-rot/brown-rot paradigm for wood decay fungi.</title>
        <authorList>
            <person name="Riley R."/>
            <person name="Salamov A.A."/>
            <person name="Brown D.W."/>
            <person name="Nagy L.G."/>
            <person name="Floudas D."/>
            <person name="Held B.W."/>
            <person name="Levasseur A."/>
            <person name="Lombard V."/>
            <person name="Morin E."/>
            <person name="Otillar R."/>
            <person name="Lindquist E.A."/>
            <person name="Sun H."/>
            <person name="LaButti K.M."/>
            <person name="Schmutz J."/>
            <person name="Jabbour D."/>
            <person name="Luo H."/>
            <person name="Baker S.E."/>
            <person name="Pisabarro A.G."/>
            <person name="Walton J.D."/>
            <person name="Blanchette R.A."/>
            <person name="Henrissat B."/>
            <person name="Martin F."/>
            <person name="Cullen D."/>
            <person name="Hibbett D.S."/>
            <person name="Grigoriev I.V."/>
        </authorList>
    </citation>
    <scope>NUCLEOTIDE SEQUENCE [LARGE SCALE GENOMIC DNA]</scope>
    <source>
        <strain evidence="3">MUCL 33604</strain>
    </source>
</reference>
<protein>
    <recommendedName>
        <fullName evidence="1">Protein kinase domain-containing protein</fullName>
    </recommendedName>
</protein>
<dbReference type="GO" id="GO:0005524">
    <property type="term" value="F:ATP binding"/>
    <property type="evidence" value="ECO:0007669"/>
    <property type="project" value="InterPro"/>
</dbReference>
<organism evidence="2 3">
    <name type="scientific">Jaapia argillacea MUCL 33604</name>
    <dbReference type="NCBI Taxonomy" id="933084"/>
    <lineage>
        <taxon>Eukaryota</taxon>
        <taxon>Fungi</taxon>
        <taxon>Dikarya</taxon>
        <taxon>Basidiomycota</taxon>
        <taxon>Agaricomycotina</taxon>
        <taxon>Agaricomycetes</taxon>
        <taxon>Agaricomycetidae</taxon>
        <taxon>Jaapiales</taxon>
        <taxon>Jaapiaceae</taxon>
        <taxon>Jaapia</taxon>
    </lineage>
</organism>
<evidence type="ECO:0000313" key="2">
    <source>
        <dbReference type="EMBL" id="KDQ61868.1"/>
    </source>
</evidence>
<keyword evidence="3" id="KW-1185">Reference proteome</keyword>
<dbReference type="OrthoDB" id="1668230at2759"/>
<dbReference type="Pfam" id="PF00069">
    <property type="entry name" value="Pkinase"/>
    <property type="match status" value="1"/>
</dbReference>
<dbReference type="PANTHER" id="PTHR44329">
    <property type="entry name" value="SERINE/THREONINE-PROTEIN KINASE TNNI3K-RELATED"/>
    <property type="match status" value="1"/>
</dbReference>
<feature type="domain" description="Protein kinase" evidence="1">
    <location>
        <begin position="31"/>
        <end position="309"/>
    </location>
</feature>
<dbReference type="InParanoid" id="A0A067Q477"/>
<gene>
    <name evidence="2" type="ORF">JAAARDRAFT_31347</name>
</gene>
<dbReference type="InterPro" id="IPR051681">
    <property type="entry name" value="Ser/Thr_Kinases-Pseudokinases"/>
</dbReference>
<dbReference type="Proteomes" id="UP000027265">
    <property type="component" value="Unassembled WGS sequence"/>
</dbReference>
<dbReference type="HOGENOM" id="CLU_000288_7_18_1"/>
<accession>A0A067Q477</accession>
<dbReference type="InterPro" id="IPR000719">
    <property type="entry name" value="Prot_kinase_dom"/>
</dbReference>
<dbReference type="EMBL" id="KL197712">
    <property type="protein sequence ID" value="KDQ61868.1"/>
    <property type="molecule type" value="Genomic_DNA"/>
</dbReference>
<dbReference type="SUPFAM" id="SSF56112">
    <property type="entry name" value="Protein kinase-like (PK-like)"/>
    <property type="match status" value="1"/>
</dbReference>
<evidence type="ECO:0000259" key="1">
    <source>
        <dbReference type="PROSITE" id="PS50011"/>
    </source>
</evidence>
<proteinExistence type="predicted"/>
<name>A0A067Q477_9AGAM</name>
<dbReference type="AlphaFoldDB" id="A0A067Q477"/>
<dbReference type="STRING" id="933084.A0A067Q477"/>
<sequence>MSTLVVTVTSNANLSLALPHRLPDLSTQLGPVDHHCQYQGPFYDVYRGGVAEGVTQVPVAIKTFRTQADEQTNDLIREQYLREVRVYEFLGPDYPFVTEVLGIATIEGRPAIVMRYYANGDVVRYSRLNLYSAVEFIISLVEGVKYLHTNSPQIVHGDLHPSNIVVSDDGRALISGLGSAHVPGSTEYTASEISASFRWAAPELVVVNEDDDTRPPTPTFESDMWALASTVAQIITGKVPYHLSYPHQVVLLIISGVPPYDKASFVDAAKAVGVTRSEDLWHVLEQCWAMDPTRRLTVVQFEAALRDVLGAS</sequence>
<dbReference type="InterPro" id="IPR011009">
    <property type="entry name" value="Kinase-like_dom_sf"/>
</dbReference>
<dbReference type="PROSITE" id="PS50011">
    <property type="entry name" value="PROTEIN_KINASE_DOM"/>
    <property type="match status" value="1"/>
</dbReference>
<dbReference type="Gene3D" id="1.10.510.10">
    <property type="entry name" value="Transferase(Phosphotransferase) domain 1"/>
    <property type="match status" value="1"/>
</dbReference>
<dbReference type="GO" id="GO:0004674">
    <property type="term" value="F:protein serine/threonine kinase activity"/>
    <property type="evidence" value="ECO:0007669"/>
    <property type="project" value="TreeGrafter"/>
</dbReference>
<evidence type="ECO:0000313" key="3">
    <source>
        <dbReference type="Proteomes" id="UP000027265"/>
    </source>
</evidence>